<dbReference type="PRINTS" id="PR01039">
    <property type="entry name" value="TRNASYNTHTRP"/>
</dbReference>
<keyword evidence="5 9" id="KW-0067">ATP-binding</keyword>
<dbReference type="InterPro" id="IPR002306">
    <property type="entry name" value="Trp-tRNA-ligase"/>
</dbReference>
<name>A0ABM1F9F3_PRICU</name>
<dbReference type="EC" id="6.1.1.2" evidence="2"/>
<evidence type="ECO:0000256" key="4">
    <source>
        <dbReference type="ARBA" id="ARBA00022741"/>
    </source>
</evidence>
<reference evidence="11" key="1">
    <citation type="submission" date="2025-08" db="UniProtKB">
        <authorList>
            <consortium name="RefSeq"/>
        </authorList>
    </citation>
    <scope>IDENTIFICATION</scope>
</reference>
<keyword evidence="6 9" id="KW-0648">Protein biosynthesis</keyword>
<evidence type="ECO:0000256" key="7">
    <source>
        <dbReference type="ARBA" id="ARBA00023146"/>
    </source>
</evidence>
<dbReference type="Pfam" id="PF00579">
    <property type="entry name" value="tRNA-synt_1b"/>
    <property type="match status" value="1"/>
</dbReference>
<evidence type="ECO:0000256" key="3">
    <source>
        <dbReference type="ARBA" id="ARBA00022598"/>
    </source>
</evidence>
<gene>
    <name evidence="11" type="primary">LOC106820967</name>
</gene>
<keyword evidence="7 9" id="KW-0030">Aminoacyl-tRNA synthetase</keyword>
<evidence type="ECO:0000256" key="1">
    <source>
        <dbReference type="ARBA" id="ARBA00005594"/>
    </source>
</evidence>
<keyword evidence="4 9" id="KW-0547">Nucleotide-binding</keyword>
<dbReference type="SUPFAM" id="SSF52374">
    <property type="entry name" value="Nucleotidylyl transferase"/>
    <property type="match status" value="1"/>
</dbReference>
<dbReference type="InterPro" id="IPR050203">
    <property type="entry name" value="Trp-tRNA_synthetase"/>
</dbReference>
<proteinExistence type="inferred from homology"/>
<comment type="similarity">
    <text evidence="1 9">Belongs to the class-I aminoacyl-tRNA synthetase family.</text>
</comment>
<accession>A0ABM1F9F3</accession>
<evidence type="ECO:0000256" key="5">
    <source>
        <dbReference type="ARBA" id="ARBA00022840"/>
    </source>
</evidence>
<protein>
    <recommendedName>
        <fullName evidence="2">tryptophan--tRNA ligase</fullName>
        <ecNumber evidence="2">6.1.1.2</ecNumber>
    </recommendedName>
    <alternativeName>
        <fullName evidence="8">Tryptophanyl-tRNA synthetase</fullName>
    </alternativeName>
</protein>
<dbReference type="PANTHER" id="PTHR43766:SF1">
    <property type="entry name" value="TRYPTOPHAN--TRNA LIGASE, MITOCHONDRIAL"/>
    <property type="match status" value="1"/>
</dbReference>
<evidence type="ECO:0000313" key="11">
    <source>
        <dbReference type="RefSeq" id="XP_014681074.1"/>
    </source>
</evidence>
<evidence type="ECO:0000256" key="8">
    <source>
        <dbReference type="ARBA" id="ARBA00030268"/>
    </source>
</evidence>
<evidence type="ECO:0000256" key="2">
    <source>
        <dbReference type="ARBA" id="ARBA00013161"/>
    </source>
</evidence>
<dbReference type="InterPro" id="IPR002305">
    <property type="entry name" value="aa-tRNA-synth_Ic"/>
</dbReference>
<dbReference type="GeneID" id="106820967"/>
<organism evidence="10 11">
    <name type="scientific">Priapulus caudatus</name>
    <name type="common">Priapulid worm</name>
    <dbReference type="NCBI Taxonomy" id="37621"/>
    <lineage>
        <taxon>Eukaryota</taxon>
        <taxon>Metazoa</taxon>
        <taxon>Ecdysozoa</taxon>
        <taxon>Scalidophora</taxon>
        <taxon>Priapulida</taxon>
        <taxon>Priapulimorpha</taxon>
        <taxon>Priapulimorphida</taxon>
        <taxon>Priapulidae</taxon>
        <taxon>Priapulus</taxon>
    </lineage>
</organism>
<dbReference type="Gene3D" id="3.40.50.620">
    <property type="entry name" value="HUPs"/>
    <property type="match status" value="1"/>
</dbReference>
<evidence type="ECO:0000256" key="9">
    <source>
        <dbReference type="RuleBase" id="RU363036"/>
    </source>
</evidence>
<dbReference type="InterPro" id="IPR001412">
    <property type="entry name" value="aa-tRNA-synth_I_CS"/>
</dbReference>
<dbReference type="RefSeq" id="XP_014681074.1">
    <property type="nucleotide sequence ID" value="XM_014825588.1"/>
</dbReference>
<keyword evidence="3 9" id="KW-0436">Ligase</keyword>
<dbReference type="InterPro" id="IPR014729">
    <property type="entry name" value="Rossmann-like_a/b/a_fold"/>
</dbReference>
<keyword evidence="10" id="KW-1185">Reference proteome</keyword>
<dbReference type="PROSITE" id="PS00178">
    <property type="entry name" value="AA_TRNA_LIGASE_I"/>
    <property type="match status" value="1"/>
</dbReference>
<sequence length="188" mass="21147">MAASINRHCRQLRRLFSSGSKLNSEITNDVDNLRFPKHVFSGVQPTGDLHIGNYFGAVENWVKLQDHGYDKVIYCIVDLHSITMPQDPKALRKSILDMTACLLACGVDPTRSILFQQSSVSAHAELSWILGCHTTMARLARLPMFKEKSGKLKEVPLGLYVYPILQSADILLYKYVRVASKQRKVDGL</sequence>
<evidence type="ECO:0000256" key="6">
    <source>
        <dbReference type="ARBA" id="ARBA00022917"/>
    </source>
</evidence>
<dbReference type="Proteomes" id="UP000695022">
    <property type="component" value="Unplaced"/>
</dbReference>
<dbReference type="PANTHER" id="PTHR43766">
    <property type="entry name" value="TRYPTOPHAN--TRNA LIGASE, MITOCHONDRIAL"/>
    <property type="match status" value="1"/>
</dbReference>
<evidence type="ECO:0000313" key="10">
    <source>
        <dbReference type="Proteomes" id="UP000695022"/>
    </source>
</evidence>